<proteinExistence type="predicted"/>
<organism evidence="1 2">
    <name type="scientific">Hydrogenophaga palleronii</name>
    <dbReference type="NCBI Taxonomy" id="65655"/>
    <lineage>
        <taxon>Bacteria</taxon>
        <taxon>Pseudomonadati</taxon>
        <taxon>Pseudomonadota</taxon>
        <taxon>Betaproteobacteria</taxon>
        <taxon>Burkholderiales</taxon>
        <taxon>Comamonadaceae</taxon>
        <taxon>Hydrogenophaga</taxon>
    </lineage>
</organism>
<accession>A0ABU1WIT8</accession>
<protein>
    <submittedName>
        <fullName evidence="1">Uncharacterized protein</fullName>
    </submittedName>
</protein>
<gene>
    <name evidence="1" type="ORF">J2W49_001149</name>
</gene>
<keyword evidence="2" id="KW-1185">Reference proteome</keyword>
<dbReference type="RefSeq" id="WP_310312803.1">
    <property type="nucleotide sequence ID" value="NZ_JAVDWU010000002.1"/>
</dbReference>
<sequence>MTATRLAVWAAIALALVGTLMLYNQPGFLVNLADQLWSCF</sequence>
<dbReference type="EMBL" id="JAVDWU010000002">
    <property type="protein sequence ID" value="MDR7149200.1"/>
    <property type="molecule type" value="Genomic_DNA"/>
</dbReference>
<dbReference type="Proteomes" id="UP001265700">
    <property type="component" value="Unassembled WGS sequence"/>
</dbReference>
<evidence type="ECO:0000313" key="2">
    <source>
        <dbReference type="Proteomes" id="UP001265700"/>
    </source>
</evidence>
<reference evidence="1 2" key="1">
    <citation type="submission" date="2023-07" db="EMBL/GenBank/DDBJ databases">
        <title>Sorghum-associated microbial communities from plants grown in Nebraska, USA.</title>
        <authorList>
            <person name="Schachtman D."/>
        </authorList>
    </citation>
    <scope>NUCLEOTIDE SEQUENCE [LARGE SCALE GENOMIC DNA]</scope>
    <source>
        <strain evidence="1 2">4249</strain>
    </source>
</reference>
<comment type="caution">
    <text evidence="1">The sequence shown here is derived from an EMBL/GenBank/DDBJ whole genome shotgun (WGS) entry which is preliminary data.</text>
</comment>
<evidence type="ECO:0000313" key="1">
    <source>
        <dbReference type="EMBL" id="MDR7149200.1"/>
    </source>
</evidence>
<name>A0ABU1WIT8_9BURK</name>